<evidence type="ECO:0000256" key="4">
    <source>
        <dbReference type="HAMAP-Rule" id="MF_01363"/>
    </source>
</evidence>
<dbReference type="InterPro" id="IPR028909">
    <property type="entry name" value="bL21-like"/>
</dbReference>
<accession>A0A0G4K954</accession>
<comment type="similarity">
    <text evidence="1 4 5">Belongs to the bacterial ribosomal protein bL21 family.</text>
</comment>
<keyword evidence="3 4" id="KW-0687">Ribonucleoprotein</keyword>
<keyword evidence="2 4" id="KW-0689">Ribosomal protein</keyword>
<comment type="function">
    <text evidence="4 5">This protein binds to 23S rRNA in the presence of protein L20.</text>
</comment>
<evidence type="ECO:0000256" key="2">
    <source>
        <dbReference type="ARBA" id="ARBA00022980"/>
    </source>
</evidence>
<evidence type="ECO:0000256" key="1">
    <source>
        <dbReference type="ARBA" id="ARBA00008563"/>
    </source>
</evidence>
<dbReference type="InterPro" id="IPR036164">
    <property type="entry name" value="bL21-like_sf"/>
</dbReference>
<protein>
    <recommendedName>
        <fullName evidence="4">Large ribosomal subunit protein bL21</fullName>
    </recommendedName>
</protein>
<evidence type="ECO:0000256" key="3">
    <source>
        <dbReference type="ARBA" id="ARBA00023274"/>
    </source>
</evidence>
<organism evidence="6 7">
    <name type="scientific">Brachyspira suanatina</name>
    <dbReference type="NCBI Taxonomy" id="381802"/>
    <lineage>
        <taxon>Bacteria</taxon>
        <taxon>Pseudomonadati</taxon>
        <taxon>Spirochaetota</taxon>
        <taxon>Spirochaetia</taxon>
        <taxon>Brachyspirales</taxon>
        <taxon>Brachyspiraceae</taxon>
        <taxon>Brachyspira</taxon>
    </lineage>
</organism>
<keyword evidence="4 5" id="KW-0694">RNA-binding</keyword>
<dbReference type="GO" id="GO:0003735">
    <property type="term" value="F:structural constituent of ribosome"/>
    <property type="evidence" value="ECO:0007669"/>
    <property type="project" value="InterPro"/>
</dbReference>
<dbReference type="InterPro" id="IPR001787">
    <property type="entry name" value="Ribosomal_bL21"/>
</dbReference>
<keyword evidence="4 5" id="KW-0699">rRNA-binding</keyword>
<dbReference type="GO" id="GO:0019843">
    <property type="term" value="F:rRNA binding"/>
    <property type="evidence" value="ECO:0007669"/>
    <property type="project" value="UniProtKB-UniRule"/>
</dbReference>
<dbReference type="Proteomes" id="UP000043763">
    <property type="component" value="Unassembled WGS sequence"/>
</dbReference>
<dbReference type="PANTHER" id="PTHR21349">
    <property type="entry name" value="50S RIBOSOMAL PROTEIN L21"/>
    <property type="match status" value="1"/>
</dbReference>
<comment type="subunit">
    <text evidence="4">Part of the 50S ribosomal subunit. Contacts protein L20.</text>
</comment>
<proteinExistence type="inferred from homology"/>
<dbReference type="GO" id="GO:0005840">
    <property type="term" value="C:ribosome"/>
    <property type="evidence" value="ECO:0007669"/>
    <property type="project" value="UniProtKB-KW"/>
</dbReference>
<dbReference type="Pfam" id="PF00829">
    <property type="entry name" value="Ribosomal_L21p"/>
    <property type="match status" value="1"/>
</dbReference>
<dbReference type="SUPFAM" id="SSF141091">
    <property type="entry name" value="L21p-like"/>
    <property type="match status" value="1"/>
</dbReference>
<evidence type="ECO:0000256" key="5">
    <source>
        <dbReference type="RuleBase" id="RU000562"/>
    </source>
</evidence>
<reference evidence="7" key="1">
    <citation type="submission" date="2015-04" db="EMBL/GenBank/DDBJ databases">
        <authorList>
            <person name="Mushtaq Mamoona"/>
        </authorList>
    </citation>
    <scope>NUCLEOTIDE SEQUENCE [LARGE SCALE GENOMIC DNA]</scope>
    <source>
        <strain evidence="7">AN4859/03</strain>
    </source>
</reference>
<dbReference type="EMBL" id="CVLB01000001">
    <property type="protein sequence ID" value="CRF34210.1"/>
    <property type="molecule type" value="Genomic_DNA"/>
</dbReference>
<evidence type="ECO:0000313" key="6">
    <source>
        <dbReference type="EMBL" id="CRF34210.1"/>
    </source>
</evidence>
<dbReference type="HAMAP" id="MF_01363">
    <property type="entry name" value="Ribosomal_bL21"/>
    <property type="match status" value="1"/>
</dbReference>
<dbReference type="GeneID" id="66487313"/>
<dbReference type="RefSeq" id="WP_008722750.1">
    <property type="nucleotide sequence ID" value="NZ_CVLB01000001.1"/>
</dbReference>
<dbReference type="GO" id="GO:0005737">
    <property type="term" value="C:cytoplasm"/>
    <property type="evidence" value="ECO:0007669"/>
    <property type="project" value="UniProtKB-ARBA"/>
</dbReference>
<evidence type="ECO:0000313" key="7">
    <source>
        <dbReference type="Proteomes" id="UP000043763"/>
    </source>
</evidence>
<dbReference type="OrthoDB" id="9813334at2"/>
<dbReference type="PANTHER" id="PTHR21349:SF0">
    <property type="entry name" value="LARGE RIBOSOMAL SUBUNIT PROTEIN BL21M"/>
    <property type="match status" value="1"/>
</dbReference>
<keyword evidence="7" id="KW-1185">Reference proteome</keyword>
<dbReference type="AlphaFoldDB" id="A0A0G4K954"/>
<dbReference type="GO" id="GO:1990904">
    <property type="term" value="C:ribonucleoprotein complex"/>
    <property type="evidence" value="ECO:0007669"/>
    <property type="project" value="UniProtKB-KW"/>
</dbReference>
<dbReference type="GO" id="GO:0006412">
    <property type="term" value="P:translation"/>
    <property type="evidence" value="ECO:0007669"/>
    <property type="project" value="UniProtKB-UniRule"/>
</dbReference>
<gene>
    <name evidence="4" type="primary">rplU</name>
    <name evidence="6" type="ORF">BRSU_1945</name>
</gene>
<sequence>MYAIVEVKGKQYKVEKGQDILVEYLGDDAKEAPEIKTLLLKKDDESVLVGTPYVDGVKVSSKIVEMMKGDKVVIGKHKRRKDYRRKTGHRHKYHKITIEDIAV</sequence>
<name>A0A0G4K954_9SPIR</name>
<dbReference type="NCBIfam" id="TIGR00061">
    <property type="entry name" value="L21"/>
    <property type="match status" value="1"/>
</dbReference>